<dbReference type="Proteomes" id="UP001378188">
    <property type="component" value="Unassembled WGS sequence"/>
</dbReference>
<proteinExistence type="predicted"/>
<evidence type="ECO:0000256" key="2">
    <source>
        <dbReference type="ARBA" id="ARBA00022827"/>
    </source>
</evidence>
<evidence type="ECO:0000313" key="6">
    <source>
        <dbReference type="Proteomes" id="UP001378188"/>
    </source>
</evidence>
<dbReference type="AlphaFoldDB" id="A0AAW9RYF7"/>
<accession>A0AAW9RYF7</accession>
<dbReference type="PANTHER" id="PTHR42659:SF2">
    <property type="entry name" value="XANTHINE DEHYDROGENASE SUBUNIT C-RELATED"/>
    <property type="match status" value="1"/>
</dbReference>
<dbReference type="Gene3D" id="3.30.465.10">
    <property type="match status" value="1"/>
</dbReference>
<reference evidence="5 6" key="1">
    <citation type="submission" date="2024-02" db="EMBL/GenBank/DDBJ databases">
        <title>Genome analysis and characterization of Microbaculum marinisediminis sp. nov., isolated from marine sediment.</title>
        <authorList>
            <person name="Du Z.-J."/>
            <person name="Ye Y.-Q."/>
            <person name="Zhang Z.-R."/>
            <person name="Yuan S.-M."/>
            <person name="Zhang X.-Y."/>
        </authorList>
    </citation>
    <scope>NUCLEOTIDE SEQUENCE [LARGE SCALE GENOMIC DNA]</scope>
    <source>
        <strain evidence="5 6">SDUM1044001</strain>
    </source>
</reference>
<dbReference type="PANTHER" id="PTHR42659">
    <property type="entry name" value="XANTHINE DEHYDROGENASE SUBUNIT C-RELATED"/>
    <property type="match status" value="1"/>
</dbReference>
<keyword evidence="1" id="KW-0285">Flavoprotein</keyword>
<dbReference type="InterPro" id="IPR016167">
    <property type="entry name" value="FAD-bd_PCMH_sub1"/>
</dbReference>
<dbReference type="Gene3D" id="3.30.43.10">
    <property type="entry name" value="Uridine Diphospho-n-acetylenolpyruvylglucosamine Reductase, domain 2"/>
    <property type="match status" value="1"/>
</dbReference>
<dbReference type="EMBL" id="JAZHOF010000012">
    <property type="protein sequence ID" value="MEJ8574449.1"/>
    <property type="molecule type" value="Genomic_DNA"/>
</dbReference>
<dbReference type="SMART" id="SM01092">
    <property type="entry name" value="CO_deh_flav_C"/>
    <property type="match status" value="1"/>
</dbReference>
<sequence>MKPAAFEYLRPTSLDEALEALHRHRDDAKILAGGQSLVPLLNFRMLRPAMLIDINGLEELQVLRVDDGGALRIGALTRHVTLETSALVRERFPVLGEAVRHVAHLAIRNRGTIGGSLCHADPAAELPMMMVLLDARLHTRSTAGSRVHPAEEFFEGPLMSAIEEDEILTGIEVPPLPAGAGWAFEEFSQRSGDFAIAAVAAIVELREGTVAEMRLAAMGVGPTPLRLHAVEEALVGQPLTEAAIRDAAAHARQEVDPETDLKASADYRRHLVEALTERCLEVAGARAAGTPAAAGVDA</sequence>
<protein>
    <submittedName>
        <fullName evidence="5">Xanthine dehydrogenase family protein subunit M</fullName>
    </submittedName>
</protein>
<organism evidence="5 6">
    <name type="scientific">Microbaculum marinum</name>
    <dbReference type="NCBI Taxonomy" id="1764581"/>
    <lineage>
        <taxon>Bacteria</taxon>
        <taxon>Pseudomonadati</taxon>
        <taxon>Pseudomonadota</taxon>
        <taxon>Alphaproteobacteria</taxon>
        <taxon>Hyphomicrobiales</taxon>
        <taxon>Tepidamorphaceae</taxon>
        <taxon>Microbaculum</taxon>
    </lineage>
</organism>
<dbReference type="InterPro" id="IPR005107">
    <property type="entry name" value="CO_DH_flav_C"/>
</dbReference>
<keyword evidence="2" id="KW-0274">FAD</keyword>
<dbReference type="InterPro" id="IPR051312">
    <property type="entry name" value="Diverse_Substr_Oxidored"/>
</dbReference>
<dbReference type="InterPro" id="IPR036683">
    <property type="entry name" value="CO_DH_flav_C_dom_sf"/>
</dbReference>
<dbReference type="GO" id="GO:0071949">
    <property type="term" value="F:FAD binding"/>
    <property type="evidence" value="ECO:0007669"/>
    <property type="project" value="InterPro"/>
</dbReference>
<dbReference type="Pfam" id="PF00941">
    <property type="entry name" value="FAD_binding_5"/>
    <property type="match status" value="1"/>
</dbReference>
<dbReference type="Pfam" id="PF03450">
    <property type="entry name" value="CO_deh_flav_C"/>
    <property type="match status" value="1"/>
</dbReference>
<dbReference type="RefSeq" id="WP_340332151.1">
    <property type="nucleotide sequence ID" value="NZ_JAZHOF010000012.1"/>
</dbReference>
<dbReference type="PROSITE" id="PS51387">
    <property type="entry name" value="FAD_PCMH"/>
    <property type="match status" value="1"/>
</dbReference>
<keyword evidence="6" id="KW-1185">Reference proteome</keyword>
<comment type="caution">
    <text evidence="5">The sequence shown here is derived from an EMBL/GenBank/DDBJ whole genome shotgun (WGS) entry which is preliminary data.</text>
</comment>
<feature type="domain" description="FAD-binding PCMH-type" evidence="4">
    <location>
        <begin position="1"/>
        <end position="178"/>
    </location>
</feature>
<dbReference type="SUPFAM" id="SSF56176">
    <property type="entry name" value="FAD-binding/transporter-associated domain-like"/>
    <property type="match status" value="1"/>
</dbReference>
<dbReference type="FunFam" id="3.30.465.10:FF:000017">
    <property type="entry name" value="Xanthine dehydrogenase, FAD binding subunit"/>
    <property type="match status" value="1"/>
</dbReference>
<dbReference type="InterPro" id="IPR016169">
    <property type="entry name" value="FAD-bd_PCMH_sub2"/>
</dbReference>
<evidence type="ECO:0000313" key="5">
    <source>
        <dbReference type="EMBL" id="MEJ8574449.1"/>
    </source>
</evidence>
<evidence type="ECO:0000259" key="4">
    <source>
        <dbReference type="PROSITE" id="PS51387"/>
    </source>
</evidence>
<keyword evidence="3" id="KW-0560">Oxidoreductase</keyword>
<dbReference type="InterPro" id="IPR036318">
    <property type="entry name" value="FAD-bd_PCMH-like_sf"/>
</dbReference>
<dbReference type="SUPFAM" id="SSF55447">
    <property type="entry name" value="CO dehydrogenase flavoprotein C-terminal domain-like"/>
    <property type="match status" value="1"/>
</dbReference>
<evidence type="ECO:0000256" key="3">
    <source>
        <dbReference type="ARBA" id="ARBA00023002"/>
    </source>
</evidence>
<dbReference type="Gene3D" id="3.30.390.50">
    <property type="entry name" value="CO dehydrogenase flavoprotein, C-terminal domain"/>
    <property type="match status" value="1"/>
</dbReference>
<dbReference type="InterPro" id="IPR002346">
    <property type="entry name" value="Mopterin_DH_FAD-bd"/>
</dbReference>
<dbReference type="InterPro" id="IPR016166">
    <property type="entry name" value="FAD-bd_PCMH"/>
</dbReference>
<dbReference type="GO" id="GO:0016491">
    <property type="term" value="F:oxidoreductase activity"/>
    <property type="evidence" value="ECO:0007669"/>
    <property type="project" value="UniProtKB-KW"/>
</dbReference>
<evidence type="ECO:0000256" key="1">
    <source>
        <dbReference type="ARBA" id="ARBA00022630"/>
    </source>
</evidence>
<gene>
    <name evidence="5" type="ORF">V3328_23425</name>
</gene>
<name>A0AAW9RYF7_9HYPH</name>